<organism evidence="4">
    <name type="scientific">Tanacetum cinerariifolium</name>
    <name type="common">Dalmatian daisy</name>
    <name type="synonym">Chrysanthemum cinerariifolium</name>
    <dbReference type="NCBI Taxonomy" id="118510"/>
    <lineage>
        <taxon>Eukaryota</taxon>
        <taxon>Viridiplantae</taxon>
        <taxon>Streptophyta</taxon>
        <taxon>Embryophyta</taxon>
        <taxon>Tracheophyta</taxon>
        <taxon>Spermatophyta</taxon>
        <taxon>Magnoliopsida</taxon>
        <taxon>eudicotyledons</taxon>
        <taxon>Gunneridae</taxon>
        <taxon>Pentapetalae</taxon>
        <taxon>asterids</taxon>
        <taxon>campanulids</taxon>
        <taxon>Asterales</taxon>
        <taxon>Asteraceae</taxon>
        <taxon>Asteroideae</taxon>
        <taxon>Anthemideae</taxon>
        <taxon>Anthemidinae</taxon>
        <taxon>Tanacetum</taxon>
    </lineage>
</organism>
<dbReference type="AlphaFoldDB" id="A0A699HQM8"/>
<feature type="coiled-coil region" evidence="1">
    <location>
        <begin position="630"/>
        <end position="667"/>
    </location>
</feature>
<feature type="region of interest" description="Disordered" evidence="2">
    <location>
        <begin position="549"/>
        <end position="572"/>
    </location>
</feature>
<comment type="caution">
    <text evidence="4">The sequence shown here is derived from an EMBL/GenBank/DDBJ whole genome shotgun (WGS) entry which is preliminary data.</text>
</comment>
<evidence type="ECO:0000256" key="1">
    <source>
        <dbReference type="SAM" id="Coils"/>
    </source>
</evidence>
<feature type="non-terminal residue" evidence="4">
    <location>
        <position position="1"/>
    </location>
</feature>
<reference evidence="4" key="1">
    <citation type="journal article" date="2019" name="Sci. Rep.">
        <title>Draft genome of Tanacetum cinerariifolium, the natural source of mosquito coil.</title>
        <authorList>
            <person name="Yamashiro T."/>
            <person name="Shiraishi A."/>
            <person name="Satake H."/>
            <person name="Nakayama K."/>
        </authorList>
    </citation>
    <scope>NUCLEOTIDE SEQUENCE</scope>
</reference>
<feature type="domain" description="Reverse transcriptase Ty1/copia-type" evidence="3">
    <location>
        <begin position="213"/>
        <end position="295"/>
    </location>
</feature>
<evidence type="ECO:0000256" key="2">
    <source>
        <dbReference type="SAM" id="MobiDB-lite"/>
    </source>
</evidence>
<dbReference type="EMBL" id="BKCJ010199884">
    <property type="protein sequence ID" value="GEY68306.1"/>
    <property type="molecule type" value="Genomic_DNA"/>
</dbReference>
<feature type="region of interest" description="Disordered" evidence="2">
    <location>
        <begin position="1"/>
        <end position="54"/>
    </location>
</feature>
<feature type="compositionally biased region" description="Basic and acidic residues" evidence="2">
    <location>
        <begin position="29"/>
        <end position="45"/>
    </location>
</feature>
<proteinExistence type="predicted"/>
<dbReference type="Pfam" id="PF07727">
    <property type="entry name" value="RVT_2"/>
    <property type="match status" value="1"/>
</dbReference>
<feature type="region of interest" description="Disordered" evidence="2">
    <location>
        <begin position="750"/>
        <end position="798"/>
    </location>
</feature>
<feature type="compositionally biased region" description="Basic residues" evidence="2">
    <location>
        <begin position="775"/>
        <end position="791"/>
    </location>
</feature>
<feature type="compositionally biased region" description="Basic and acidic residues" evidence="2">
    <location>
        <begin position="750"/>
        <end position="774"/>
    </location>
</feature>
<dbReference type="InterPro" id="IPR013103">
    <property type="entry name" value="RVT_2"/>
</dbReference>
<dbReference type="CDD" id="cd09272">
    <property type="entry name" value="RNase_HI_RT_Ty1"/>
    <property type="match status" value="1"/>
</dbReference>
<keyword evidence="1" id="KW-0175">Coiled coil</keyword>
<sequence length="1179" mass="134966">GRYNYHPITAENKANKITGPKETNNSAAKNRDEKINEDTDSKTNEDPVDQEDQASLEELSRLKRQEKEANDAAKTLRKITPINAASTPTNQDDYQIPSLEDIYEVLRNEIFTNASYDDEGAVADFTIWNLLSDKVQNKQKFRSTCFCKIEPKKISQALEDESWVDAMQEELLQFKTQNKNDERGVIVRNKARLVTQGHRKEEGIDYDEDKKDIMLVQVYVDDIIFGSTKKSWCDEFEALMKNRFQMSSMGELTFFLGLQVKQKEDGIFISQDKYVAEILKKFDFLSVKTASTPIKTKKSLVKDAEAADVDVHLYRSMICSLMYLTASRPDIMYLKGQPKLGLWYPRESVFALEAYSDNDYARENLDKKSTTGEAEYVAVASCYGQVLWIQNQMLDYGFNFMNTKIYIDNESTICIVKNPVFHSKTKPIEIRHHFIRNAYEKKLIQVLKIHTGDNVADLLTKAFDVSRVLALETVKDARAAEIIALKARIKKLEKKCKPSISHHRACLDVDLDAAHGIDYVDIEKPVNEGRLSEETKELKLTIDTKEIAQDKGSGEKGGSTEELVSTARPEASTVRPDVGIADPIAPPTTTTSIFNDEDITMAQTLSKGVLEEPKPIKKMTRSDLDAAQIAKDAEVARLVYEEELAELEREKEKRQREEEASKAAIAEMYDEVQAWIKANALFVAKLQQEEREEYTIKERAKFLAETIAAQRRFKAAQRSAKIRSRPQTKSQLRNLMMTYLKNMGDDAVDKEKVLEEPDSTKVKVKQEGDKESIRKRPGRRLKMKAKKKSKRQKTDSDLKEEEHLKTFLQIESKFYHLDRHRAEYIYYRIFRSDGSSRWIKTFSEMVTRFDRMDLEELYNLLIQRFEKNSPEGVDMVLWGDLRTMFEETTYDDLWKNQEEWILKSWNFYGNCGVHTLTFKDGTEIYMLAERSAPCYCNEALAILEQTATDDKAADDKPTDDTDSKTIEEPVNKEDQAYRDKLDRLMSQEKKASDAADALRQEFEQGCIDQRGVTNSGSTNNFNTVSHPVNAASTSKIFSATGPSSPHPDAFIHANSLLHVDKDDSQIPDLEDTTELQSTGIFNSAYDDDLDIFDSPVQSVGVEADFNNMKSSTIVSPIPTHRVHLDHPKDQILGDPKSEVQTKRMAKKNFKAHALVSYIHKQRRTNHKDYENCLFTRFLS</sequence>
<feature type="region of interest" description="Disordered" evidence="2">
    <location>
        <begin position="948"/>
        <end position="978"/>
    </location>
</feature>
<dbReference type="PANTHER" id="PTHR11439">
    <property type="entry name" value="GAG-POL-RELATED RETROTRANSPOSON"/>
    <property type="match status" value="1"/>
</dbReference>
<gene>
    <name evidence="4" type="ORF">Tci_440280</name>
</gene>
<dbReference type="PANTHER" id="PTHR11439:SF495">
    <property type="entry name" value="REVERSE TRANSCRIPTASE, RNA-DEPENDENT DNA POLYMERASE-RELATED"/>
    <property type="match status" value="1"/>
</dbReference>
<evidence type="ECO:0000313" key="4">
    <source>
        <dbReference type="EMBL" id="GEY68306.1"/>
    </source>
</evidence>
<name>A0A699HQM8_TANCI</name>
<protein>
    <submittedName>
        <fullName evidence="4">Putative ribonuclease H-like domain-containing protein</fullName>
    </submittedName>
</protein>
<evidence type="ECO:0000259" key="3">
    <source>
        <dbReference type="Pfam" id="PF07727"/>
    </source>
</evidence>
<accession>A0A699HQM8</accession>